<gene>
    <name evidence="1" type="ORF">N658DRAFT_482729</name>
</gene>
<dbReference type="Proteomes" id="UP001305647">
    <property type="component" value="Unassembled WGS sequence"/>
</dbReference>
<evidence type="ECO:0000313" key="1">
    <source>
        <dbReference type="EMBL" id="KAK4105180.1"/>
    </source>
</evidence>
<proteinExistence type="predicted"/>
<reference evidence="1" key="1">
    <citation type="journal article" date="2023" name="Mol. Phylogenet. Evol.">
        <title>Genome-scale phylogeny and comparative genomics of the fungal order Sordariales.</title>
        <authorList>
            <person name="Hensen N."/>
            <person name="Bonometti L."/>
            <person name="Westerberg I."/>
            <person name="Brannstrom I.O."/>
            <person name="Guillou S."/>
            <person name="Cros-Aarteil S."/>
            <person name="Calhoun S."/>
            <person name="Haridas S."/>
            <person name="Kuo A."/>
            <person name="Mondo S."/>
            <person name="Pangilinan J."/>
            <person name="Riley R."/>
            <person name="LaButti K."/>
            <person name="Andreopoulos B."/>
            <person name="Lipzen A."/>
            <person name="Chen C."/>
            <person name="Yan M."/>
            <person name="Daum C."/>
            <person name="Ng V."/>
            <person name="Clum A."/>
            <person name="Steindorff A."/>
            <person name="Ohm R.A."/>
            <person name="Martin F."/>
            <person name="Silar P."/>
            <person name="Natvig D.O."/>
            <person name="Lalanne C."/>
            <person name="Gautier V."/>
            <person name="Ament-Velasquez S.L."/>
            <person name="Kruys A."/>
            <person name="Hutchinson M.I."/>
            <person name="Powell A.J."/>
            <person name="Barry K."/>
            <person name="Miller A.N."/>
            <person name="Grigoriev I.V."/>
            <person name="Debuchy R."/>
            <person name="Gladieux P."/>
            <person name="Hiltunen Thoren M."/>
            <person name="Johannesson H."/>
        </authorList>
    </citation>
    <scope>NUCLEOTIDE SEQUENCE</scope>
    <source>
        <strain evidence="1">CBS 757.83</strain>
    </source>
</reference>
<evidence type="ECO:0000313" key="2">
    <source>
        <dbReference type="Proteomes" id="UP001305647"/>
    </source>
</evidence>
<reference evidence="1" key="2">
    <citation type="submission" date="2023-05" db="EMBL/GenBank/DDBJ databases">
        <authorList>
            <consortium name="Lawrence Berkeley National Laboratory"/>
            <person name="Steindorff A."/>
            <person name="Hensen N."/>
            <person name="Bonometti L."/>
            <person name="Westerberg I."/>
            <person name="Brannstrom I.O."/>
            <person name="Guillou S."/>
            <person name="Cros-Aarteil S."/>
            <person name="Calhoun S."/>
            <person name="Haridas S."/>
            <person name="Kuo A."/>
            <person name="Mondo S."/>
            <person name="Pangilinan J."/>
            <person name="Riley R."/>
            <person name="Labutti K."/>
            <person name="Andreopoulos B."/>
            <person name="Lipzen A."/>
            <person name="Chen C."/>
            <person name="Yanf M."/>
            <person name="Daum C."/>
            <person name="Ng V."/>
            <person name="Clum A."/>
            <person name="Ohm R."/>
            <person name="Martin F."/>
            <person name="Silar P."/>
            <person name="Natvig D."/>
            <person name="Lalanne C."/>
            <person name="Gautier V."/>
            <person name="Ament-Velasquez S.L."/>
            <person name="Kruys A."/>
            <person name="Hutchinson M.I."/>
            <person name="Powell A.J."/>
            <person name="Barry K."/>
            <person name="Miller A.N."/>
            <person name="Grigoriev I.V."/>
            <person name="Debuchy R."/>
            <person name="Gladieux P."/>
            <person name="Thoren M.H."/>
            <person name="Johannesson H."/>
        </authorList>
    </citation>
    <scope>NUCLEOTIDE SEQUENCE</scope>
    <source>
        <strain evidence="1">CBS 757.83</strain>
    </source>
</reference>
<organism evidence="1 2">
    <name type="scientific">Parathielavia hyrcaniae</name>
    <dbReference type="NCBI Taxonomy" id="113614"/>
    <lineage>
        <taxon>Eukaryota</taxon>
        <taxon>Fungi</taxon>
        <taxon>Dikarya</taxon>
        <taxon>Ascomycota</taxon>
        <taxon>Pezizomycotina</taxon>
        <taxon>Sordariomycetes</taxon>
        <taxon>Sordariomycetidae</taxon>
        <taxon>Sordariales</taxon>
        <taxon>Chaetomiaceae</taxon>
        <taxon>Parathielavia</taxon>
    </lineage>
</organism>
<dbReference type="AlphaFoldDB" id="A0AAN6Q7V5"/>
<keyword evidence="2" id="KW-1185">Reference proteome</keyword>
<comment type="caution">
    <text evidence="1">The sequence shown here is derived from an EMBL/GenBank/DDBJ whole genome shotgun (WGS) entry which is preliminary data.</text>
</comment>
<dbReference type="EMBL" id="MU863625">
    <property type="protein sequence ID" value="KAK4105180.1"/>
    <property type="molecule type" value="Genomic_DNA"/>
</dbReference>
<sequence length="201" mass="22072">MMVVCLKPANVGGPGNTGKHQQRVTAAAIDRLLQYPESRDQQGVIRPQNVGDMQPWFAAWMASTGLAGCLAAEISASHRVRIIRGTLASGHFHQTTWLMIERFFAFGEPWRDGSCLRQSALRIRPSTQYTVQTASGDAPASVGWSISITNAARTWQDRTLAIKFEVDEHKPWNSDRSEESATAALTAKLVCPGHEVATRRG</sequence>
<protein>
    <submittedName>
        <fullName evidence="1">Uncharacterized protein</fullName>
    </submittedName>
</protein>
<accession>A0AAN6Q7V5</accession>
<name>A0AAN6Q7V5_9PEZI</name>